<keyword evidence="1" id="KW-0812">Transmembrane</keyword>
<feature type="domain" description="SGNH" evidence="3">
    <location>
        <begin position="397"/>
        <end position="647"/>
    </location>
</feature>
<organism evidence="4 5">
    <name type="scientific">Legionella waltersii</name>
    <dbReference type="NCBI Taxonomy" id="66969"/>
    <lineage>
        <taxon>Bacteria</taxon>
        <taxon>Pseudomonadati</taxon>
        <taxon>Pseudomonadota</taxon>
        <taxon>Gammaproteobacteria</taxon>
        <taxon>Legionellales</taxon>
        <taxon>Legionellaceae</taxon>
        <taxon>Legionella</taxon>
    </lineage>
</organism>
<accession>A0A0W1ACX3</accession>
<protein>
    <submittedName>
        <fullName evidence="4">Acyltransferase</fullName>
    </submittedName>
</protein>
<sequence length="656" mass="75460">MIYRPDIDGLRAVAIAFVLIFHSGLSFLPSGFIGVDVFFVISGFLITSIIHYSINNNQFSFKEFYSRRLWRLQPVFICLLVLTTLLALIYYLPDDLVLFSKSARKTTLFTSNVFFKNATNNYFSPDSNQLPLLHTWSLSIEWQCYFLLPFLVYGLQRIAGAKYACKAIGLLILVFFTLSLYFSVSNPAKTYYQLLSRLFEFFIGAWVATAKDSLVLNKRLIDGLAIIALLSLFYVAMSKEISSGFPNWYTLLVCCATAVLIIAGEQEKRPFITKLLSTRPFVFIGLISYSLYLWHWPIFAVSHYLNIKQTSALTITLLALVFIISYLSWRYIEKPTRTFYRMGFVNSCLLLLLFPLVITHGSDYVIRQHDGYPLRFKEAAGIYEVLNRYKNVQRPLCLQRKSIEVSEHCVLGAKNTKAQRGLMIGDSYSNQYWGFVDTLARDANLSVLSHATVACLALPTILQMDWFVTNSIYEECMQQKKRYYAMIKANHYDVVILAEHWNAYLRDNRLVSSDDFGAETDNRQLLSVALNEALQRIIDSGAKPVLIKSIAVSSKDNPYTCFYEHIKFRTKYNSENCDYQYDPKEQEWLDHLFASLQKKYKQLVVIDPKLVQCPQGLCKADIEGVPLFRDGDHINDYASYQWGDIYLKKFVNPLLG</sequence>
<proteinExistence type="predicted"/>
<comment type="caution">
    <text evidence="4">The sequence shown here is derived from an EMBL/GenBank/DDBJ whole genome shotgun (WGS) entry which is preliminary data.</text>
</comment>
<dbReference type="GO" id="GO:0016020">
    <property type="term" value="C:membrane"/>
    <property type="evidence" value="ECO:0007669"/>
    <property type="project" value="TreeGrafter"/>
</dbReference>
<evidence type="ECO:0000259" key="3">
    <source>
        <dbReference type="Pfam" id="PF19040"/>
    </source>
</evidence>
<evidence type="ECO:0000313" key="5">
    <source>
        <dbReference type="Proteomes" id="UP000054729"/>
    </source>
</evidence>
<dbReference type="PANTHER" id="PTHR23028">
    <property type="entry name" value="ACETYLTRANSFERASE"/>
    <property type="match status" value="1"/>
</dbReference>
<feature type="transmembrane region" description="Helical" evidence="1">
    <location>
        <begin position="133"/>
        <end position="155"/>
    </location>
</feature>
<reference evidence="4 5" key="1">
    <citation type="submission" date="2015-11" db="EMBL/GenBank/DDBJ databases">
        <title>Genomic analysis of 38 Legionella species identifies large and diverse effector repertoires.</title>
        <authorList>
            <person name="Burstein D."/>
            <person name="Amaro F."/>
            <person name="Zusman T."/>
            <person name="Lifshitz Z."/>
            <person name="Cohen O."/>
            <person name="Gilbert J.A."/>
            <person name="Pupko T."/>
            <person name="Shuman H.A."/>
            <person name="Segal G."/>
        </authorList>
    </citation>
    <scope>NUCLEOTIDE SEQUENCE [LARGE SCALE GENOMIC DNA]</scope>
    <source>
        <strain evidence="4 5">ATCC 51914</strain>
    </source>
</reference>
<keyword evidence="1" id="KW-0472">Membrane</keyword>
<dbReference type="Pfam" id="PF01757">
    <property type="entry name" value="Acyl_transf_3"/>
    <property type="match status" value="1"/>
</dbReference>
<dbReference type="EMBL" id="LNZB01000036">
    <property type="protein sequence ID" value="KTD79190.1"/>
    <property type="molecule type" value="Genomic_DNA"/>
</dbReference>
<feature type="domain" description="Acyltransferase 3" evidence="2">
    <location>
        <begin position="6"/>
        <end position="329"/>
    </location>
</feature>
<dbReference type="InterPro" id="IPR002656">
    <property type="entry name" value="Acyl_transf_3_dom"/>
</dbReference>
<evidence type="ECO:0000259" key="2">
    <source>
        <dbReference type="Pfam" id="PF01757"/>
    </source>
</evidence>
<feature type="transmembrane region" description="Helical" evidence="1">
    <location>
        <begin position="248"/>
        <end position="264"/>
    </location>
</feature>
<feature type="transmembrane region" description="Helical" evidence="1">
    <location>
        <begin position="220"/>
        <end position="236"/>
    </location>
</feature>
<dbReference type="GO" id="GO:0009103">
    <property type="term" value="P:lipopolysaccharide biosynthetic process"/>
    <property type="evidence" value="ECO:0007669"/>
    <property type="project" value="TreeGrafter"/>
</dbReference>
<keyword evidence="5" id="KW-1185">Reference proteome</keyword>
<dbReference type="OrthoDB" id="9767863at2"/>
<evidence type="ECO:0000313" key="4">
    <source>
        <dbReference type="EMBL" id="KTD79190.1"/>
    </source>
</evidence>
<keyword evidence="4" id="KW-0012">Acyltransferase</keyword>
<gene>
    <name evidence="4" type="ORF">Lwal_1262</name>
</gene>
<feature type="transmembrane region" description="Helical" evidence="1">
    <location>
        <begin position="276"/>
        <end position="295"/>
    </location>
</feature>
<feature type="transmembrane region" description="Helical" evidence="1">
    <location>
        <begin position="339"/>
        <end position="358"/>
    </location>
</feature>
<name>A0A0W1ACX3_9GAMM</name>
<feature type="transmembrane region" description="Helical" evidence="1">
    <location>
        <begin position="12"/>
        <end position="31"/>
    </location>
</feature>
<dbReference type="GO" id="GO:0016747">
    <property type="term" value="F:acyltransferase activity, transferring groups other than amino-acyl groups"/>
    <property type="evidence" value="ECO:0007669"/>
    <property type="project" value="InterPro"/>
</dbReference>
<dbReference type="Pfam" id="PF19040">
    <property type="entry name" value="SGNH"/>
    <property type="match status" value="1"/>
</dbReference>
<dbReference type="RefSeq" id="WP_058479972.1">
    <property type="nucleotide sequence ID" value="NZ_CAAAIQ010000007.1"/>
</dbReference>
<feature type="transmembrane region" description="Helical" evidence="1">
    <location>
        <begin position="37"/>
        <end position="54"/>
    </location>
</feature>
<dbReference type="AlphaFoldDB" id="A0A0W1ACX3"/>
<dbReference type="PATRIC" id="fig|66969.6.peg.1387"/>
<evidence type="ECO:0000256" key="1">
    <source>
        <dbReference type="SAM" id="Phobius"/>
    </source>
</evidence>
<feature type="transmembrane region" description="Helical" evidence="1">
    <location>
        <begin position="190"/>
        <end position="208"/>
    </location>
</feature>
<keyword evidence="1" id="KW-1133">Transmembrane helix</keyword>
<dbReference type="Proteomes" id="UP000054729">
    <property type="component" value="Unassembled WGS sequence"/>
</dbReference>
<keyword evidence="4" id="KW-0808">Transferase</keyword>
<dbReference type="InterPro" id="IPR043968">
    <property type="entry name" value="SGNH"/>
</dbReference>
<feature type="transmembrane region" description="Helical" evidence="1">
    <location>
        <begin position="167"/>
        <end position="184"/>
    </location>
</feature>
<dbReference type="STRING" id="66969.Lwal_1262"/>
<dbReference type="InterPro" id="IPR050879">
    <property type="entry name" value="Acyltransferase_3"/>
</dbReference>
<feature type="transmembrane region" description="Helical" evidence="1">
    <location>
        <begin position="307"/>
        <end position="327"/>
    </location>
</feature>
<feature type="transmembrane region" description="Helical" evidence="1">
    <location>
        <begin position="75"/>
        <end position="92"/>
    </location>
</feature>
<dbReference type="PANTHER" id="PTHR23028:SF53">
    <property type="entry name" value="ACYL_TRANSF_3 DOMAIN-CONTAINING PROTEIN"/>
    <property type="match status" value="1"/>
</dbReference>